<comment type="subcellular location">
    <subcellularLocation>
        <location evidence="1">Membrane</location>
        <topology evidence="1">Multi-pass membrane protein</topology>
    </subcellularLocation>
</comment>
<evidence type="ECO:0000313" key="8">
    <source>
        <dbReference type="Proteomes" id="UP000036403"/>
    </source>
</evidence>
<keyword evidence="4 6" id="KW-1133">Transmembrane helix</keyword>
<dbReference type="PANTHER" id="PTHR11266:SF8">
    <property type="entry name" value="MPV17-LIKE PROTEIN 2"/>
    <property type="match status" value="1"/>
</dbReference>
<evidence type="ECO:0000256" key="3">
    <source>
        <dbReference type="ARBA" id="ARBA00022692"/>
    </source>
</evidence>
<feature type="transmembrane region" description="Helical" evidence="6">
    <location>
        <begin position="68"/>
        <end position="84"/>
    </location>
</feature>
<dbReference type="OrthoDB" id="5345392at2759"/>
<dbReference type="AlphaFoldDB" id="A0A0J7KS97"/>
<comment type="caution">
    <text evidence="7">The sequence shown here is derived from an EMBL/GenBank/DDBJ whole genome shotgun (WGS) entry which is preliminary data.</text>
</comment>
<gene>
    <name evidence="7" type="ORF">RF55_6738</name>
</gene>
<dbReference type="GO" id="GO:0005739">
    <property type="term" value="C:mitochondrion"/>
    <property type="evidence" value="ECO:0007669"/>
    <property type="project" value="TreeGrafter"/>
</dbReference>
<evidence type="ECO:0000256" key="1">
    <source>
        <dbReference type="ARBA" id="ARBA00004141"/>
    </source>
</evidence>
<dbReference type="Pfam" id="PF04117">
    <property type="entry name" value="Mpv17_PMP22"/>
    <property type="match status" value="1"/>
</dbReference>
<evidence type="ECO:0000256" key="4">
    <source>
        <dbReference type="ARBA" id="ARBA00022989"/>
    </source>
</evidence>
<sequence>MTMNIAKGMELVFGRLNHLKKRLFSPKNLLYTNVGISISLSGTGDILEQHYEILKGDWDRWSFIRTRNMAISGMSIGIVCHYWYNFLDTRMAGRTIGVVLKKVVVDQLICSPLCIGMFFLTLAVLENSSLAEFKDEIRKKAHRLYIAEWVIWPPAQVINFYFLPTRYRVLYDNMISLGYDVYTSHVKHNIRS</sequence>
<evidence type="ECO:0000256" key="5">
    <source>
        <dbReference type="ARBA" id="ARBA00023136"/>
    </source>
</evidence>
<organism evidence="7 8">
    <name type="scientific">Lasius niger</name>
    <name type="common">Black garden ant</name>
    <dbReference type="NCBI Taxonomy" id="67767"/>
    <lineage>
        <taxon>Eukaryota</taxon>
        <taxon>Metazoa</taxon>
        <taxon>Ecdysozoa</taxon>
        <taxon>Arthropoda</taxon>
        <taxon>Hexapoda</taxon>
        <taxon>Insecta</taxon>
        <taxon>Pterygota</taxon>
        <taxon>Neoptera</taxon>
        <taxon>Endopterygota</taxon>
        <taxon>Hymenoptera</taxon>
        <taxon>Apocrita</taxon>
        <taxon>Aculeata</taxon>
        <taxon>Formicoidea</taxon>
        <taxon>Formicidae</taxon>
        <taxon>Formicinae</taxon>
        <taxon>Lasius</taxon>
        <taxon>Lasius</taxon>
    </lineage>
</organism>
<reference evidence="7 8" key="1">
    <citation type="submission" date="2015-04" db="EMBL/GenBank/DDBJ databases">
        <title>Lasius niger genome sequencing.</title>
        <authorList>
            <person name="Konorov E.A."/>
            <person name="Nikitin M.A."/>
            <person name="Kirill M.V."/>
            <person name="Chang P."/>
        </authorList>
    </citation>
    <scope>NUCLEOTIDE SEQUENCE [LARGE SCALE GENOMIC DNA]</scope>
    <source>
        <tissue evidence="7">Whole</tissue>
    </source>
</reference>
<dbReference type="GO" id="GO:0016020">
    <property type="term" value="C:membrane"/>
    <property type="evidence" value="ECO:0007669"/>
    <property type="project" value="UniProtKB-SubCell"/>
</dbReference>
<dbReference type="STRING" id="67767.A0A0J7KS97"/>
<dbReference type="GO" id="GO:0061668">
    <property type="term" value="P:mitochondrial ribosome assembly"/>
    <property type="evidence" value="ECO:0007669"/>
    <property type="project" value="TreeGrafter"/>
</dbReference>
<keyword evidence="8" id="KW-1185">Reference proteome</keyword>
<protein>
    <submittedName>
        <fullName evidence="7">Mpv17-like protein 2-like protein</fullName>
    </submittedName>
</protein>
<dbReference type="InterPro" id="IPR007248">
    <property type="entry name" value="Mpv17_PMP22"/>
</dbReference>
<dbReference type="Proteomes" id="UP000036403">
    <property type="component" value="Unassembled WGS sequence"/>
</dbReference>
<evidence type="ECO:0000256" key="2">
    <source>
        <dbReference type="ARBA" id="ARBA00006824"/>
    </source>
</evidence>
<keyword evidence="3 6" id="KW-0812">Transmembrane</keyword>
<name>A0A0J7KS97_LASNI</name>
<feature type="transmembrane region" description="Helical" evidence="6">
    <location>
        <begin position="145"/>
        <end position="163"/>
    </location>
</feature>
<dbReference type="EMBL" id="LBMM01003750">
    <property type="protein sequence ID" value="KMQ93181.1"/>
    <property type="molecule type" value="Genomic_DNA"/>
</dbReference>
<keyword evidence="5 6" id="KW-0472">Membrane</keyword>
<evidence type="ECO:0000313" key="7">
    <source>
        <dbReference type="EMBL" id="KMQ93181.1"/>
    </source>
</evidence>
<comment type="similarity">
    <text evidence="2 6">Belongs to the peroxisomal membrane protein PXMP2/4 family.</text>
</comment>
<evidence type="ECO:0000256" key="6">
    <source>
        <dbReference type="RuleBase" id="RU363053"/>
    </source>
</evidence>
<feature type="transmembrane region" description="Helical" evidence="6">
    <location>
        <begin position="104"/>
        <end position="125"/>
    </location>
</feature>
<proteinExistence type="inferred from homology"/>
<dbReference type="PANTHER" id="PTHR11266">
    <property type="entry name" value="PEROXISOMAL MEMBRANE PROTEIN 2, PXMP2 MPV17"/>
    <property type="match status" value="1"/>
</dbReference>
<accession>A0A0J7KS97</accession>
<dbReference type="PaxDb" id="67767-A0A0J7KS97"/>